<feature type="region of interest" description="Disordered" evidence="1">
    <location>
        <begin position="573"/>
        <end position="595"/>
    </location>
</feature>
<feature type="region of interest" description="Disordered" evidence="1">
    <location>
        <begin position="75"/>
        <end position="99"/>
    </location>
</feature>
<dbReference type="GO" id="GO:0031931">
    <property type="term" value="C:TORC1 complex"/>
    <property type="evidence" value="ECO:0007669"/>
    <property type="project" value="TreeGrafter"/>
</dbReference>
<dbReference type="EMBL" id="ADNJ02000001">
    <property type="protein sequence ID" value="EFZ02724.1"/>
    <property type="molecule type" value="Genomic_DNA"/>
</dbReference>
<dbReference type="RefSeq" id="XP_007818495.1">
    <property type="nucleotide sequence ID" value="XM_007820304.1"/>
</dbReference>
<feature type="compositionally biased region" description="Basic residues" evidence="1">
    <location>
        <begin position="330"/>
        <end position="351"/>
    </location>
</feature>
<accession>E9EPP3</accession>
<feature type="compositionally biased region" description="Acidic residues" evidence="1">
    <location>
        <begin position="475"/>
        <end position="484"/>
    </location>
</feature>
<evidence type="ECO:0000313" key="3">
    <source>
        <dbReference type="Proteomes" id="UP000002498"/>
    </source>
</evidence>
<reference evidence="2 3" key="1">
    <citation type="journal article" date="2011" name="PLoS Genet.">
        <title>Genome sequencing and comparative transcriptomics of the model entomopathogenic fungi Metarhizium anisopliae and M. acridum.</title>
        <authorList>
            <person name="Gao Q."/>
            <person name="Jin K."/>
            <person name="Ying S.H."/>
            <person name="Zhang Y."/>
            <person name="Xiao G."/>
            <person name="Shang Y."/>
            <person name="Duan Z."/>
            <person name="Hu X."/>
            <person name="Xie X.Q."/>
            <person name="Zhou G."/>
            <person name="Peng G."/>
            <person name="Luo Z."/>
            <person name="Huang W."/>
            <person name="Wang B."/>
            <person name="Fang W."/>
            <person name="Wang S."/>
            <person name="Zhong Y."/>
            <person name="Ma L.J."/>
            <person name="St Leger R.J."/>
            <person name="Zhao G.P."/>
            <person name="Pei Y."/>
            <person name="Feng M.G."/>
            <person name="Xia Y."/>
            <person name="Wang C."/>
        </authorList>
    </citation>
    <scope>NUCLEOTIDE SEQUENCE [LARGE SCALE GENOMIC DNA]</scope>
    <source>
        <strain evidence="3">ARSEF 23 / ATCC MYA-3075</strain>
    </source>
</reference>
<keyword evidence="3" id="KW-1185">Reference proteome</keyword>
<dbReference type="PANTHER" id="PTHR22794">
    <property type="entry name" value="THAP DOMAIN PROTEIN 11"/>
    <property type="match status" value="1"/>
</dbReference>
<feature type="compositionally biased region" description="Basic residues" evidence="1">
    <location>
        <begin position="358"/>
        <end position="384"/>
    </location>
</feature>
<feature type="compositionally biased region" description="Low complexity" evidence="1">
    <location>
        <begin position="179"/>
        <end position="193"/>
    </location>
</feature>
<dbReference type="HOGENOM" id="CLU_016311_1_0_1"/>
<feature type="region of interest" description="Disordered" evidence="1">
    <location>
        <begin position="614"/>
        <end position="688"/>
    </location>
</feature>
<feature type="compositionally biased region" description="Polar residues" evidence="1">
    <location>
        <begin position="413"/>
        <end position="428"/>
    </location>
</feature>
<proteinExistence type="predicted"/>
<feature type="region of interest" description="Disordered" evidence="1">
    <location>
        <begin position="796"/>
        <end position="824"/>
    </location>
</feature>
<reference evidence="2 3" key="2">
    <citation type="journal article" date="2014" name="Proc. Natl. Acad. Sci. U.S.A.">
        <title>Trajectory and genomic determinants of fungal-pathogen speciation and host adaptation.</title>
        <authorList>
            <person name="Hu X."/>
            <person name="Xiao G."/>
            <person name="Zheng P."/>
            <person name="Shang Y."/>
            <person name="Su Y."/>
            <person name="Zhang X."/>
            <person name="Liu X."/>
            <person name="Zhan S."/>
            <person name="St Leger R.J."/>
            <person name="Wang C."/>
        </authorList>
    </citation>
    <scope>GENOME REANNOTATION</scope>
    <source>
        <strain evidence="3">ARSEF 23 / ATCC MYA-3075</strain>
    </source>
</reference>
<dbReference type="KEGG" id="maj:MAA_02306"/>
<feature type="region of interest" description="Disordered" evidence="1">
    <location>
        <begin position="164"/>
        <end position="252"/>
    </location>
</feature>
<dbReference type="Proteomes" id="UP000002498">
    <property type="component" value="Unassembled WGS sequence"/>
</dbReference>
<name>E9EPP3_METRA</name>
<dbReference type="GO" id="GO:0000329">
    <property type="term" value="C:fungal-type vacuole membrane"/>
    <property type="evidence" value="ECO:0007669"/>
    <property type="project" value="TreeGrafter"/>
</dbReference>
<sequence>MHAAISARPATASHRLRPPSTCALFTAAQRSPVCSPDVWFQSRVLPDAPIHLSAIQSSLQPSISSQSATLHHICFQSKSDETRTRPKTTTTTREREREREGLLKKDISSIHLPSSACPIRPVDVCHCLSRRSALDDDLSRTPAPLPRTRAASATCDSSCSRSIGIPTPKVGGQAHLLNTNSPSQPSSPTPTFTRVPHHQPRQPQPKTAHPSVGREPLQCSAAPQHRSIAPLHVSQRRRLRPQCQPSARPISSSPALIALEPALAPLARDTNHSRPSTSVLECAGATVDTMPRDRDLDNASSGGQSKRPPLNHRDSDSHSDTTNTSGAPSHPHRTKHHQKQHHVGHAGRLHARVPSSKAVHKQHGNAHPHPHPHAHTSKLNRRPASRPTSPTEFDQVAQRPPPHRRATSEVKLSRQSFPANLPKSLSHTSLKRNRSHVEVGKRTRSSDKLKRSSSGTGIHRQPAKPSKIQVHFDLGSDDPEDEWVDASGSNSPYLSRKGSLNSSAQSSLRQGPSAENSRPVTPSTTSKSREPDRPSPDRETSHHKEYLTSRLLQRTPSHGAPPQMTVDLANAAPAQLSRSVSSTGRNVTPSAGSNQDELVSRFVDAASSGLASQGSFYHPAHATGRGPNDVPRRPDSMTHIDLAPKNDDAEPVPVPVPSAEIDNSALVPKAGRRTVGPPAETSRTQQKLNLQRASSVLEPGQALTGAVGVVGASPLIGVGGPGYDGGNSRDPRIGKLLERTGMEYLVVRRYQNPVARSLNRLSRLPGMEKKRRIPRTAAGSLNGKRTVDVNARHTRNVSMPDPRQTALKSGASIRTNGAGSSFDGDDVARLNERLSGASLVAAEEEDGTNALLRNLWDKSMDLSASTD</sequence>
<evidence type="ECO:0000256" key="1">
    <source>
        <dbReference type="SAM" id="MobiDB-lite"/>
    </source>
</evidence>
<dbReference type="PANTHER" id="PTHR22794:SF2">
    <property type="entry name" value="THAP DOMAIN-CONTAINING PROTEIN 11"/>
    <property type="match status" value="1"/>
</dbReference>
<feature type="compositionally biased region" description="Basic and acidic residues" evidence="1">
    <location>
        <begin position="630"/>
        <end position="648"/>
    </location>
</feature>
<dbReference type="AlphaFoldDB" id="E9EPP3"/>
<protein>
    <submittedName>
        <fullName evidence="2">Uncharacterized protein</fullName>
    </submittedName>
</protein>
<evidence type="ECO:0000313" key="2">
    <source>
        <dbReference type="EMBL" id="EFZ02724.1"/>
    </source>
</evidence>
<organism evidence="2 3">
    <name type="scientific">Metarhizium robertsii (strain ARSEF 23 / ATCC MYA-3075)</name>
    <name type="common">Metarhizium anisopliae (strain ARSEF 23)</name>
    <dbReference type="NCBI Taxonomy" id="655844"/>
    <lineage>
        <taxon>Eukaryota</taxon>
        <taxon>Fungi</taxon>
        <taxon>Dikarya</taxon>
        <taxon>Ascomycota</taxon>
        <taxon>Pezizomycotina</taxon>
        <taxon>Sordariomycetes</taxon>
        <taxon>Hypocreomycetidae</taxon>
        <taxon>Hypocreales</taxon>
        <taxon>Clavicipitaceae</taxon>
        <taxon>Metarhizium</taxon>
    </lineage>
</organism>
<feature type="compositionally biased region" description="Polar residues" evidence="1">
    <location>
        <begin position="576"/>
        <end position="595"/>
    </location>
</feature>
<dbReference type="GeneID" id="19256592"/>
<comment type="caution">
    <text evidence="2">The sequence shown here is derived from an EMBL/GenBank/DDBJ whole genome shotgun (WGS) entry which is preliminary data.</text>
</comment>
<dbReference type="OrthoDB" id="5430106at2759"/>
<feature type="compositionally biased region" description="Basic and acidic residues" evidence="1">
    <location>
        <begin position="527"/>
        <end position="543"/>
    </location>
</feature>
<feature type="compositionally biased region" description="Basic and acidic residues" evidence="1">
    <location>
        <begin position="435"/>
        <end position="450"/>
    </location>
</feature>
<feature type="compositionally biased region" description="Polar residues" evidence="1">
    <location>
        <begin position="487"/>
        <end position="526"/>
    </location>
</feature>
<feature type="region of interest" description="Disordered" evidence="1">
    <location>
        <begin position="268"/>
        <end position="543"/>
    </location>
</feature>
<gene>
    <name evidence="2" type="ORF">MAA_02306</name>
</gene>